<dbReference type="GO" id="GO:0003924">
    <property type="term" value="F:GTPase activity"/>
    <property type="evidence" value="ECO:0007669"/>
    <property type="project" value="UniProtKB-UniRule"/>
</dbReference>
<reference evidence="12 13" key="1">
    <citation type="submission" date="2018-06" db="EMBL/GenBank/DDBJ databases">
        <title>Genomic Encyclopedia of Type Strains, Phase IV (KMG-IV): sequencing the most valuable type-strain genomes for metagenomic binning, comparative biology and taxonomic classification.</title>
        <authorList>
            <person name="Goeker M."/>
        </authorList>
    </citation>
    <scope>NUCLEOTIDE SEQUENCE [LARGE SCALE GENOMIC DNA]</scope>
    <source>
        <strain evidence="12 13">DSM 22112</strain>
    </source>
</reference>
<dbReference type="HAMAP" id="MF_00100_B">
    <property type="entry name" value="IF_2_B"/>
    <property type="match status" value="1"/>
</dbReference>
<dbReference type="CDD" id="cd03692">
    <property type="entry name" value="mtIF2_IVc"/>
    <property type="match status" value="1"/>
</dbReference>
<dbReference type="Gene3D" id="3.40.50.10050">
    <property type="entry name" value="Translation initiation factor IF- 2, domain 3"/>
    <property type="match status" value="1"/>
</dbReference>
<evidence type="ECO:0000256" key="7">
    <source>
        <dbReference type="ARBA" id="ARBA00025162"/>
    </source>
</evidence>
<feature type="domain" description="Tr-type G" evidence="11">
    <location>
        <begin position="278"/>
        <end position="447"/>
    </location>
</feature>
<dbReference type="GO" id="GO:0005829">
    <property type="term" value="C:cytosol"/>
    <property type="evidence" value="ECO:0007669"/>
    <property type="project" value="TreeGrafter"/>
</dbReference>
<keyword evidence="4 8" id="KW-0547">Nucleotide-binding</keyword>
<dbReference type="GO" id="GO:0003743">
    <property type="term" value="F:translation initiation factor activity"/>
    <property type="evidence" value="ECO:0007669"/>
    <property type="project" value="UniProtKB-UniRule"/>
</dbReference>
<dbReference type="PANTHER" id="PTHR43381:SF5">
    <property type="entry name" value="TR-TYPE G DOMAIN-CONTAINING PROTEIN"/>
    <property type="match status" value="1"/>
</dbReference>
<evidence type="ECO:0000256" key="6">
    <source>
        <dbReference type="ARBA" id="ARBA00023134"/>
    </source>
</evidence>
<dbReference type="Gene3D" id="2.40.30.10">
    <property type="entry name" value="Translation factors"/>
    <property type="match status" value="2"/>
</dbReference>
<dbReference type="SUPFAM" id="SSF52540">
    <property type="entry name" value="P-loop containing nucleoside triphosphate hydrolases"/>
    <property type="match status" value="1"/>
</dbReference>
<accession>A0A366HZQ0</accession>
<dbReference type="Pfam" id="PF00009">
    <property type="entry name" value="GTP_EFTU"/>
    <property type="match status" value="1"/>
</dbReference>
<dbReference type="InterPro" id="IPR009000">
    <property type="entry name" value="Transl_B-barrel_sf"/>
</dbReference>
<feature type="region of interest" description="G-domain" evidence="8">
    <location>
        <begin position="281"/>
        <end position="429"/>
    </location>
</feature>
<evidence type="ECO:0000256" key="8">
    <source>
        <dbReference type="HAMAP-Rule" id="MF_00100"/>
    </source>
</evidence>
<dbReference type="Gene3D" id="3.40.50.300">
    <property type="entry name" value="P-loop containing nucleotide triphosphate hydrolases"/>
    <property type="match status" value="1"/>
</dbReference>
<dbReference type="OrthoDB" id="9811804at2"/>
<dbReference type="PROSITE" id="PS51722">
    <property type="entry name" value="G_TR_2"/>
    <property type="match status" value="1"/>
</dbReference>
<dbReference type="Pfam" id="PF11987">
    <property type="entry name" value="IF-2"/>
    <property type="match status" value="1"/>
</dbReference>
<dbReference type="CDD" id="cd03702">
    <property type="entry name" value="IF2_mtIF2_II"/>
    <property type="match status" value="1"/>
</dbReference>
<feature type="region of interest" description="Disordered" evidence="10">
    <location>
        <begin position="51"/>
        <end position="182"/>
    </location>
</feature>
<dbReference type="Gene3D" id="1.10.10.2480">
    <property type="match status" value="1"/>
</dbReference>
<feature type="compositionally biased region" description="Low complexity" evidence="10">
    <location>
        <begin position="99"/>
        <end position="136"/>
    </location>
</feature>
<evidence type="ECO:0000259" key="11">
    <source>
        <dbReference type="PROSITE" id="PS51722"/>
    </source>
</evidence>
<evidence type="ECO:0000256" key="2">
    <source>
        <dbReference type="ARBA" id="ARBA00020675"/>
    </source>
</evidence>
<dbReference type="EMBL" id="QNRX01000017">
    <property type="protein sequence ID" value="RBP59946.1"/>
    <property type="molecule type" value="Genomic_DNA"/>
</dbReference>
<comment type="caution">
    <text evidence="12">The sequence shown here is derived from an EMBL/GenBank/DDBJ whole genome shotgun (WGS) entry which is preliminary data.</text>
</comment>
<feature type="binding site" evidence="8">
    <location>
        <begin position="387"/>
        <end position="390"/>
    </location>
    <ligand>
        <name>GTP</name>
        <dbReference type="ChEBI" id="CHEBI:37565"/>
    </ligand>
</feature>
<dbReference type="InterPro" id="IPR015760">
    <property type="entry name" value="TIF_IF2"/>
</dbReference>
<organism evidence="12 13">
    <name type="scientific">Alkalibaculum bacchi</name>
    <dbReference type="NCBI Taxonomy" id="645887"/>
    <lineage>
        <taxon>Bacteria</taxon>
        <taxon>Bacillati</taxon>
        <taxon>Bacillota</taxon>
        <taxon>Clostridia</taxon>
        <taxon>Eubacteriales</taxon>
        <taxon>Eubacteriaceae</taxon>
        <taxon>Alkalibaculum</taxon>
    </lineage>
</organism>
<dbReference type="FunFam" id="2.40.30.10:FF:000008">
    <property type="entry name" value="Translation initiation factor IF-2"/>
    <property type="match status" value="1"/>
</dbReference>
<dbReference type="FunFam" id="3.40.50.10050:FF:000001">
    <property type="entry name" value="Translation initiation factor IF-2"/>
    <property type="match status" value="1"/>
</dbReference>
<evidence type="ECO:0000256" key="5">
    <source>
        <dbReference type="ARBA" id="ARBA00022917"/>
    </source>
</evidence>
<keyword evidence="13" id="KW-1185">Reference proteome</keyword>
<dbReference type="InterPro" id="IPR036925">
    <property type="entry name" value="TIF_IF2_dom3_sf"/>
</dbReference>
<dbReference type="InterPro" id="IPR044145">
    <property type="entry name" value="IF2_II"/>
</dbReference>
<evidence type="ECO:0000256" key="9">
    <source>
        <dbReference type="RuleBase" id="RU000644"/>
    </source>
</evidence>
<dbReference type="InterPro" id="IPR005225">
    <property type="entry name" value="Small_GTP-bd"/>
</dbReference>
<protein>
    <recommendedName>
        <fullName evidence="2 8">Translation initiation factor IF-2</fullName>
    </recommendedName>
</protein>
<dbReference type="InterPro" id="IPR027417">
    <property type="entry name" value="P-loop_NTPase"/>
</dbReference>
<dbReference type="FunFam" id="3.40.50.300:FF:000019">
    <property type="entry name" value="Translation initiation factor IF-2"/>
    <property type="match status" value="1"/>
</dbReference>
<dbReference type="InterPro" id="IPR000178">
    <property type="entry name" value="TF_IF2_bacterial-like"/>
</dbReference>
<feature type="binding site" evidence="8">
    <location>
        <begin position="287"/>
        <end position="294"/>
    </location>
    <ligand>
        <name>GTP</name>
        <dbReference type="ChEBI" id="CHEBI:37565"/>
    </ligand>
</feature>
<dbReference type="FunFam" id="2.40.30.10:FF:000007">
    <property type="entry name" value="Translation initiation factor IF-2"/>
    <property type="match status" value="1"/>
</dbReference>
<sequence length="776" mass="85168">MSKIRVYDLAKELNVSSKDLVKKLNDLDIPAKNHMSALTEQEVRYFKSHQNNVNTVKDQKANESKANENVKKDPHNNNKTTVGANHKKHQNTATKSSQNNTHNDSTKNNNNSQNNTHNNSAKNNNNNKGFSNQNKNTKNHEGKGASPSKTHNTNKKKDINKPKVTPVKIDNSKRVKKTKTDYKKRKTEETKVEETILLPSQITVGDLASKINISVTEIITHLIKLGIMASINQEIDFDTAEVIASELDIKVELENVEEEVHSILEEYEDEDDEKDLMKRPPVITVMGHVDHGKTSLLDAIRHTSVTSREAGGITQHIGAYTVQINNESITFIDTPGHEAFTAMRLRGAQITDIAILVVAADDGVMPQTVEAINHAKAAKVPIIVAINKIDKESANPDRVLQELTEHGLIAEAWGGDTICVPVSAHTGEGIDTLLEMILLSAEMLELKANPKRLAKGSVVEAQLDKGRGAVATLLINTGTLRIGDIVVSGTTYGKVRAMVNDKGKRLKSAGPSAPVEIIGLSEVPEAGDEFYVVKDDKTARQVSEMRKHYLKDQQVKKSAPLSLDDLYNQIQEGAVKDINIVIKADGQGSVEALKQSLFKLTNDEVRVNVIHDGVGAISESDVLLASASNGIIIGFNVRPGANVSKIAEKEAVDIRLYRVIYDAIEDVEAAMKGMLDPEFKEVVVGTAEVRETFKVPNIGIIAGIYITDGKIARNNDVRVIRDGIVVQEGSISSLKRFKDDAKEVVQGYECGLGIEKFNDLKEGDIIEAFTMEEIPR</sequence>
<dbReference type="InterPro" id="IPR023115">
    <property type="entry name" value="TIF_IF2_dom3"/>
</dbReference>
<evidence type="ECO:0000256" key="10">
    <source>
        <dbReference type="SAM" id="MobiDB-lite"/>
    </source>
</evidence>
<dbReference type="GO" id="GO:0005525">
    <property type="term" value="F:GTP binding"/>
    <property type="evidence" value="ECO:0007669"/>
    <property type="project" value="UniProtKB-KW"/>
</dbReference>
<evidence type="ECO:0000313" key="13">
    <source>
        <dbReference type="Proteomes" id="UP000253490"/>
    </source>
</evidence>
<keyword evidence="3 8" id="KW-0396">Initiation factor</keyword>
<keyword evidence="5 8" id="KW-0648">Protein biosynthesis</keyword>
<dbReference type="InterPro" id="IPR053905">
    <property type="entry name" value="EF-G-like_DII"/>
</dbReference>
<comment type="subcellular location">
    <subcellularLocation>
        <location evidence="8">Cytoplasm</location>
    </subcellularLocation>
</comment>
<dbReference type="PANTHER" id="PTHR43381">
    <property type="entry name" value="TRANSLATION INITIATION FACTOR IF-2-RELATED"/>
    <property type="match status" value="1"/>
</dbReference>
<evidence type="ECO:0000256" key="1">
    <source>
        <dbReference type="ARBA" id="ARBA00007733"/>
    </source>
</evidence>
<dbReference type="Pfam" id="PF04760">
    <property type="entry name" value="IF2_N"/>
    <property type="match status" value="2"/>
</dbReference>
<proteinExistence type="inferred from homology"/>
<feature type="compositionally biased region" description="Basic and acidic residues" evidence="10">
    <location>
        <begin position="57"/>
        <end position="76"/>
    </location>
</feature>
<name>A0A366HZQ0_9FIRM</name>
<dbReference type="PROSITE" id="PS01176">
    <property type="entry name" value="IF2"/>
    <property type="match status" value="1"/>
</dbReference>
<dbReference type="NCBIfam" id="TIGR00231">
    <property type="entry name" value="small_GTP"/>
    <property type="match status" value="1"/>
</dbReference>
<dbReference type="Pfam" id="PF22042">
    <property type="entry name" value="EF-G_D2"/>
    <property type="match status" value="1"/>
</dbReference>
<keyword evidence="8" id="KW-0963">Cytoplasm</keyword>
<dbReference type="NCBIfam" id="TIGR00487">
    <property type="entry name" value="IF-2"/>
    <property type="match status" value="1"/>
</dbReference>
<evidence type="ECO:0000256" key="3">
    <source>
        <dbReference type="ARBA" id="ARBA00022540"/>
    </source>
</evidence>
<gene>
    <name evidence="8" type="primary">infB</name>
    <name evidence="12" type="ORF">DES36_11741</name>
</gene>
<comment type="similarity">
    <text evidence="1 8 9">Belongs to the TRAFAC class translation factor GTPase superfamily. Classic translation factor GTPase family. IF-2 subfamily.</text>
</comment>
<dbReference type="InterPro" id="IPR000795">
    <property type="entry name" value="T_Tr_GTP-bd_dom"/>
</dbReference>
<dbReference type="CDD" id="cd01887">
    <property type="entry name" value="IF2_eIF5B"/>
    <property type="match status" value="1"/>
</dbReference>
<evidence type="ECO:0000313" key="12">
    <source>
        <dbReference type="EMBL" id="RBP59946.1"/>
    </source>
</evidence>
<evidence type="ECO:0000256" key="4">
    <source>
        <dbReference type="ARBA" id="ARBA00022741"/>
    </source>
</evidence>
<dbReference type="AlphaFoldDB" id="A0A366HZQ0"/>
<keyword evidence="6 8" id="KW-0342">GTP-binding</keyword>
<dbReference type="RefSeq" id="WP_113921402.1">
    <property type="nucleotide sequence ID" value="NZ_QNRX01000017.1"/>
</dbReference>
<dbReference type="Proteomes" id="UP000253490">
    <property type="component" value="Unassembled WGS sequence"/>
</dbReference>
<dbReference type="SUPFAM" id="SSF50447">
    <property type="entry name" value="Translation proteins"/>
    <property type="match status" value="2"/>
</dbReference>
<feature type="binding site" evidence="8">
    <location>
        <begin position="333"/>
        <end position="337"/>
    </location>
    <ligand>
        <name>GTP</name>
        <dbReference type="ChEBI" id="CHEBI:37565"/>
    </ligand>
</feature>
<dbReference type="SUPFAM" id="SSF52156">
    <property type="entry name" value="Initiation factor IF2/eIF5b, domain 3"/>
    <property type="match status" value="1"/>
</dbReference>
<feature type="compositionally biased region" description="Basic and acidic residues" evidence="10">
    <location>
        <begin position="170"/>
        <end position="182"/>
    </location>
</feature>
<comment type="function">
    <text evidence="7 8 9">One of the essential components for the initiation of protein synthesis. Protects formylmethionyl-tRNA from spontaneous hydrolysis and promotes its binding to the 30S ribosomal subunits. Also involved in the hydrolysis of GTP during the formation of the 70S ribosomal complex.</text>
</comment>
<dbReference type="InterPro" id="IPR006847">
    <property type="entry name" value="IF2_N"/>
</dbReference>